<dbReference type="SMART" id="SM00347">
    <property type="entry name" value="HTH_MARR"/>
    <property type="match status" value="1"/>
</dbReference>
<dbReference type="EMBL" id="CP020772">
    <property type="protein sequence ID" value="ARI78854.1"/>
    <property type="molecule type" value="Genomic_DNA"/>
</dbReference>
<evidence type="ECO:0000256" key="3">
    <source>
        <dbReference type="ARBA" id="ARBA00023163"/>
    </source>
</evidence>
<dbReference type="GO" id="GO:0006950">
    <property type="term" value="P:response to stress"/>
    <property type="evidence" value="ECO:0007669"/>
    <property type="project" value="TreeGrafter"/>
</dbReference>
<proteinExistence type="predicted"/>
<dbReference type="GO" id="GO:0003677">
    <property type="term" value="F:DNA binding"/>
    <property type="evidence" value="ECO:0007669"/>
    <property type="project" value="UniProtKB-KW"/>
</dbReference>
<organism evidence="5 6">
    <name type="scientific">Halobacillus mangrovi</name>
    <dbReference type="NCBI Taxonomy" id="402384"/>
    <lineage>
        <taxon>Bacteria</taxon>
        <taxon>Bacillati</taxon>
        <taxon>Bacillota</taxon>
        <taxon>Bacilli</taxon>
        <taxon>Bacillales</taxon>
        <taxon>Bacillaceae</taxon>
        <taxon>Halobacillus</taxon>
    </lineage>
</organism>
<dbReference type="GO" id="GO:0003700">
    <property type="term" value="F:DNA-binding transcription factor activity"/>
    <property type="evidence" value="ECO:0007669"/>
    <property type="project" value="InterPro"/>
</dbReference>
<dbReference type="STRING" id="402384.HM131_19400"/>
<gene>
    <name evidence="5" type="ORF">HM131_19400</name>
</gene>
<dbReference type="AlphaFoldDB" id="A0A1W6A027"/>
<evidence type="ECO:0000313" key="5">
    <source>
        <dbReference type="EMBL" id="ARI78854.1"/>
    </source>
</evidence>
<dbReference type="OrthoDB" id="9799747at2"/>
<protein>
    <submittedName>
        <fullName evidence="5">MarR family transcriptional regulator</fullName>
    </submittedName>
</protein>
<dbReference type="Gene3D" id="1.10.10.10">
    <property type="entry name" value="Winged helix-like DNA-binding domain superfamily/Winged helix DNA-binding domain"/>
    <property type="match status" value="1"/>
</dbReference>
<evidence type="ECO:0000259" key="4">
    <source>
        <dbReference type="PROSITE" id="PS50995"/>
    </source>
</evidence>
<dbReference type="InterPro" id="IPR036390">
    <property type="entry name" value="WH_DNA-bd_sf"/>
</dbReference>
<reference evidence="5 6" key="1">
    <citation type="submission" date="2017-04" db="EMBL/GenBank/DDBJ databases">
        <title>The whole genome sequencing and assembly of Halobacillus mangrovi strain.</title>
        <authorList>
            <person name="Lee S.-J."/>
            <person name="Park M.-K."/>
            <person name="Kim J.-Y."/>
            <person name="Lee Y.-J."/>
            <person name="Yi H."/>
            <person name="Bahn Y.-S."/>
            <person name="Kim J.F."/>
            <person name="Lee D.-W."/>
        </authorList>
    </citation>
    <scope>NUCLEOTIDE SEQUENCE [LARGE SCALE GENOMIC DNA]</scope>
    <source>
        <strain evidence="5 6">KTB 131</strain>
    </source>
</reference>
<dbReference type="PROSITE" id="PS01117">
    <property type="entry name" value="HTH_MARR_1"/>
    <property type="match status" value="1"/>
</dbReference>
<keyword evidence="6" id="KW-1185">Reference proteome</keyword>
<dbReference type="Pfam" id="PF01047">
    <property type="entry name" value="MarR"/>
    <property type="match status" value="1"/>
</dbReference>
<dbReference type="InterPro" id="IPR039422">
    <property type="entry name" value="MarR/SlyA-like"/>
</dbReference>
<sequence length="156" mass="17879">MSEQDMYRKKKEDPSLKLFVVLSKAQRAISDLVKDDIQRYGLNPTEFGVLELLYHQGDQPLQKIGEKILLASGSITYVVDKLEKKEYLERIPCPEDRRITYAAITEKGRDLLHGIFPDHWKQIEAITSGLTDEEKVEAIELLKKLGTYADQQKEGS</sequence>
<dbReference type="Proteomes" id="UP000192527">
    <property type="component" value="Chromosome"/>
</dbReference>
<accession>A0A1W6A027</accession>
<dbReference type="InterPro" id="IPR000835">
    <property type="entry name" value="HTH_MarR-typ"/>
</dbReference>
<dbReference type="PROSITE" id="PS50995">
    <property type="entry name" value="HTH_MARR_2"/>
    <property type="match status" value="1"/>
</dbReference>
<feature type="domain" description="HTH marR-type" evidence="4">
    <location>
        <begin position="15"/>
        <end position="147"/>
    </location>
</feature>
<keyword evidence="3" id="KW-0804">Transcription</keyword>
<keyword evidence="2" id="KW-0238">DNA-binding</keyword>
<dbReference type="RefSeq" id="WP_085031310.1">
    <property type="nucleotide sequence ID" value="NZ_CP020772.1"/>
</dbReference>
<dbReference type="PANTHER" id="PTHR33164">
    <property type="entry name" value="TRANSCRIPTIONAL REGULATOR, MARR FAMILY"/>
    <property type="match status" value="1"/>
</dbReference>
<evidence type="ECO:0000256" key="1">
    <source>
        <dbReference type="ARBA" id="ARBA00023015"/>
    </source>
</evidence>
<dbReference type="KEGG" id="hmn:HM131_19400"/>
<name>A0A1W6A027_9BACI</name>
<dbReference type="PANTHER" id="PTHR33164:SF56">
    <property type="entry name" value="HTH-TYPE TRANSCRIPTIONAL REGULATOR MHQR"/>
    <property type="match status" value="1"/>
</dbReference>
<dbReference type="InterPro" id="IPR023187">
    <property type="entry name" value="Tscrpt_reg_MarR-type_CS"/>
</dbReference>
<evidence type="ECO:0000313" key="6">
    <source>
        <dbReference type="Proteomes" id="UP000192527"/>
    </source>
</evidence>
<dbReference type="SUPFAM" id="SSF46785">
    <property type="entry name" value="Winged helix' DNA-binding domain"/>
    <property type="match status" value="1"/>
</dbReference>
<dbReference type="InterPro" id="IPR036388">
    <property type="entry name" value="WH-like_DNA-bd_sf"/>
</dbReference>
<dbReference type="PRINTS" id="PR00598">
    <property type="entry name" value="HTHMARR"/>
</dbReference>
<evidence type="ECO:0000256" key="2">
    <source>
        <dbReference type="ARBA" id="ARBA00023125"/>
    </source>
</evidence>
<keyword evidence="1" id="KW-0805">Transcription regulation</keyword>